<name>A0A9K3DCC4_9EUKA</name>
<dbReference type="Proteomes" id="UP000265618">
    <property type="component" value="Unassembled WGS sequence"/>
</dbReference>
<evidence type="ECO:0000313" key="2">
    <source>
        <dbReference type="Proteomes" id="UP000265618"/>
    </source>
</evidence>
<protein>
    <submittedName>
        <fullName evidence="1">Uncharacterized protein</fullName>
    </submittedName>
</protein>
<dbReference type="EMBL" id="BDIP01009204">
    <property type="protein sequence ID" value="GIQ92212.1"/>
    <property type="molecule type" value="Genomic_DNA"/>
</dbReference>
<keyword evidence="2" id="KW-1185">Reference proteome</keyword>
<gene>
    <name evidence="1" type="ORF">KIPB_015857</name>
</gene>
<organism evidence="1 2">
    <name type="scientific">Kipferlia bialata</name>
    <dbReference type="NCBI Taxonomy" id="797122"/>
    <lineage>
        <taxon>Eukaryota</taxon>
        <taxon>Metamonada</taxon>
        <taxon>Carpediemonas-like organisms</taxon>
        <taxon>Kipferlia</taxon>
    </lineage>
</organism>
<dbReference type="AlphaFoldDB" id="A0A9K3DCC4"/>
<feature type="non-terminal residue" evidence="1">
    <location>
        <position position="55"/>
    </location>
</feature>
<sequence length="55" mass="6418">KSHLNGLVLTVKHKALKGKKLQHREVLMQKQERGNPEQHFVYNQDHTISTCLDIK</sequence>
<comment type="caution">
    <text evidence="1">The sequence shown here is derived from an EMBL/GenBank/DDBJ whole genome shotgun (WGS) entry which is preliminary data.</text>
</comment>
<reference evidence="1 2" key="1">
    <citation type="journal article" date="2018" name="PLoS ONE">
        <title>The draft genome of Kipferlia bialata reveals reductive genome evolution in fornicate parasites.</title>
        <authorList>
            <person name="Tanifuji G."/>
            <person name="Takabayashi S."/>
            <person name="Kume K."/>
            <person name="Takagi M."/>
            <person name="Nakayama T."/>
            <person name="Kamikawa R."/>
            <person name="Inagaki Y."/>
            <person name="Hashimoto T."/>
        </authorList>
    </citation>
    <scope>NUCLEOTIDE SEQUENCE [LARGE SCALE GENOMIC DNA]</scope>
    <source>
        <strain evidence="1">NY0173</strain>
    </source>
</reference>
<evidence type="ECO:0000313" key="1">
    <source>
        <dbReference type="EMBL" id="GIQ92212.1"/>
    </source>
</evidence>
<accession>A0A9K3DCC4</accession>
<proteinExistence type="predicted"/>